<proteinExistence type="predicted"/>
<dbReference type="EMBL" id="JANBPW010001248">
    <property type="protein sequence ID" value="KAJ1945390.1"/>
    <property type="molecule type" value="Genomic_DNA"/>
</dbReference>
<comment type="caution">
    <text evidence="1">The sequence shown here is derived from an EMBL/GenBank/DDBJ whole genome shotgun (WGS) entry which is preliminary data.</text>
</comment>
<accession>A0ACC1JBB6</accession>
<keyword evidence="2" id="KW-1185">Reference proteome</keyword>
<evidence type="ECO:0000313" key="1">
    <source>
        <dbReference type="EMBL" id="KAJ1945390.1"/>
    </source>
</evidence>
<evidence type="ECO:0000313" key="2">
    <source>
        <dbReference type="Proteomes" id="UP001150603"/>
    </source>
</evidence>
<name>A0ACC1JBB6_9FUNG</name>
<protein>
    <submittedName>
        <fullName evidence="1">Uncharacterized protein</fullName>
    </submittedName>
</protein>
<sequence>MSQFTRTALHRTRLACTPANRRYASILATTTPHHQPPTTTTIPPLASSTTHSPTPNHSNKKPYSFQHQGPRPDAPQALDSLQFILGQKPLEAPVSTKSRGTNEVRTAAEARARARQQLEELHMVVQNASNVMNALSKASEKYLEPNNTTRKQQIAAKNRESNKADSEQSGMMEHVSTKIVKMQTPSAGAQGAAGVVAAVGSRAAGSAAEQQQLKLARILLAVVLSGGSLGLFVNQAMGL</sequence>
<dbReference type="Proteomes" id="UP001150603">
    <property type="component" value="Unassembled WGS sequence"/>
</dbReference>
<organism evidence="1 2">
    <name type="scientific">Linderina macrospora</name>
    <dbReference type="NCBI Taxonomy" id="4868"/>
    <lineage>
        <taxon>Eukaryota</taxon>
        <taxon>Fungi</taxon>
        <taxon>Fungi incertae sedis</taxon>
        <taxon>Zoopagomycota</taxon>
        <taxon>Kickxellomycotina</taxon>
        <taxon>Kickxellomycetes</taxon>
        <taxon>Kickxellales</taxon>
        <taxon>Kickxellaceae</taxon>
        <taxon>Linderina</taxon>
    </lineage>
</organism>
<reference evidence="1" key="1">
    <citation type="submission" date="2022-07" db="EMBL/GenBank/DDBJ databases">
        <title>Phylogenomic reconstructions and comparative analyses of Kickxellomycotina fungi.</title>
        <authorList>
            <person name="Reynolds N.K."/>
            <person name="Stajich J.E."/>
            <person name="Barry K."/>
            <person name="Grigoriev I.V."/>
            <person name="Crous P."/>
            <person name="Smith M.E."/>
        </authorList>
    </citation>
    <scope>NUCLEOTIDE SEQUENCE</scope>
    <source>
        <strain evidence="1">NRRL 5244</strain>
    </source>
</reference>
<gene>
    <name evidence="1" type="ORF">FBU59_002321</name>
</gene>